<sequence>MTTFNPLERDLDRRSLLRYGAAGAGALATTGVLAACGGEPEAEAPSEIEASGVDGVEQVQLGEEITEGILYPEGYVGPRSYVREPFYTGDATFTIGTKLNPNDVGDWNTNEFTQWMEEQTGVPVNYDVVLNEDADLTRVNAQMTAGDMPDAYLMIPFTNDQVSLYGSQGLFQPLEDLIETYAPALRQVMEDYPEWGAALTATDGHKYQMAVPNDCYHCRVSPSRAFINKRYLEAVGAEMPQTTEDLREVLKLFKEQDPSGTGQMIPFSGGGPNDFIDNFIMNSFLYNPGSEGTGGGWLRLNEGNVEFVADKDEWREGLRYLRTLSDDGTLDRSAFTMTSDELLQAGNQGRLGFVRSYYWGFFADIADEPDALWRDYVSVPPLEGPNGVRYANWNWETDRSRPFVITRNCENPEVLVQWLDYMFTLEGTLRAAAGNTENWNYAEEGDVGINGEQAIWDRVTWPPPAGTSLGGLALAYNSNDFRLGQLSDPDNPDLEVFLYNATTEYEPYQQPREFFLPSLIFDETQASRRADIATSIESHVRQHMASFAIGELDINDDAAWEEYVSAFGAMGLPEYIDLHQQAFDARQG</sequence>
<dbReference type="Pfam" id="PF01547">
    <property type="entry name" value="SBP_bac_1"/>
    <property type="match status" value="1"/>
</dbReference>
<gene>
    <name evidence="1" type="ORF">IM660_17785</name>
</gene>
<dbReference type="KEGG" id="halt:IM660_17785"/>
<proteinExistence type="predicted"/>
<evidence type="ECO:0000313" key="1">
    <source>
        <dbReference type="EMBL" id="QOR70416.1"/>
    </source>
</evidence>
<keyword evidence="2" id="KW-1185">Reference proteome</keyword>
<dbReference type="AlphaFoldDB" id="A0A7M1SS82"/>
<dbReference type="EMBL" id="CP063169">
    <property type="protein sequence ID" value="QOR70416.1"/>
    <property type="molecule type" value="Genomic_DNA"/>
</dbReference>
<name>A0A7M1SS82_9MICO</name>
<accession>A0A7M1SS82</accession>
<dbReference type="RefSeq" id="WP_193497097.1">
    <property type="nucleotide sequence ID" value="NZ_CP063169.1"/>
</dbReference>
<protein>
    <submittedName>
        <fullName evidence="1">Extracellular solute-binding protein</fullName>
    </submittedName>
</protein>
<dbReference type="SUPFAM" id="SSF53850">
    <property type="entry name" value="Periplasmic binding protein-like II"/>
    <property type="match status" value="1"/>
</dbReference>
<evidence type="ECO:0000313" key="2">
    <source>
        <dbReference type="Proteomes" id="UP000593758"/>
    </source>
</evidence>
<dbReference type="InterPro" id="IPR006311">
    <property type="entry name" value="TAT_signal"/>
</dbReference>
<dbReference type="InterPro" id="IPR006059">
    <property type="entry name" value="SBP"/>
</dbReference>
<organism evidence="1 2">
    <name type="scientific">Ruania alkalisoli</name>
    <dbReference type="NCBI Taxonomy" id="2779775"/>
    <lineage>
        <taxon>Bacteria</taxon>
        <taxon>Bacillati</taxon>
        <taxon>Actinomycetota</taxon>
        <taxon>Actinomycetes</taxon>
        <taxon>Micrococcales</taxon>
        <taxon>Ruaniaceae</taxon>
        <taxon>Ruania</taxon>
    </lineage>
</organism>
<dbReference type="Proteomes" id="UP000593758">
    <property type="component" value="Chromosome"/>
</dbReference>
<dbReference type="Gene3D" id="3.40.190.10">
    <property type="entry name" value="Periplasmic binding protein-like II"/>
    <property type="match status" value="2"/>
</dbReference>
<dbReference type="PROSITE" id="PS51318">
    <property type="entry name" value="TAT"/>
    <property type="match status" value="1"/>
</dbReference>
<reference evidence="1 2" key="1">
    <citation type="submission" date="2020-10" db="EMBL/GenBank/DDBJ databases">
        <title>Haloactinobacterium sp. RN3S43, a bacterium isolated from saline soil.</title>
        <authorList>
            <person name="Sun J.-Q."/>
        </authorList>
    </citation>
    <scope>NUCLEOTIDE SEQUENCE [LARGE SCALE GENOMIC DNA]</scope>
    <source>
        <strain evidence="1 2">RN3S43</strain>
    </source>
</reference>